<comment type="caution">
    <text evidence="1">The sequence shown here is derived from an EMBL/GenBank/DDBJ whole genome shotgun (WGS) entry which is preliminary data.</text>
</comment>
<dbReference type="InterPro" id="IPR036526">
    <property type="entry name" value="C-N_Hydrolase_sf"/>
</dbReference>
<reference evidence="1 2" key="1">
    <citation type="submission" date="2021-04" db="EMBL/GenBank/DDBJ databases">
        <title>Genome analysis of Polyangium sp.</title>
        <authorList>
            <person name="Li Y."/>
            <person name="Wang J."/>
        </authorList>
    </citation>
    <scope>NUCLEOTIDE SEQUENCE [LARGE SCALE GENOMIC DNA]</scope>
    <source>
        <strain evidence="1 2">SDU14</strain>
    </source>
</reference>
<evidence type="ECO:0000313" key="1">
    <source>
        <dbReference type="EMBL" id="MDC3979435.1"/>
    </source>
</evidence>
<proteinExistence type="predicted"/>
<dbReference type="Proteomes" id="UP001151081">
    <property type="component" value="Unassembled WGS sequence"/>
</dbReference>
<dbReference type="PROSITE" id="PS51257">
    <property type="entry name" value="PROKAR_LIPOPROTEIN"/>
    <property type="match status" value="1"/>
</dbReference>
<dbReference type="RefSeq" id="WP_272418147.1">
    <property type="nucleotide sequence ID" value="NZ_JAGTJJ010000001.1"/>
</dbReference>
<evidence type="ECO:0008006" key="3">
    <source>
        <dbReference type="Google" id="ProtNLM"/>
    </source>
</evidence>
<dbReference type="InterPro" id="IPR036278">
    <property type="entry name" value="Sialidase_sf"/>
</dbReference>
<sequence length="816" mass="85536">MRGAILGVLGVLLVGCGENSLPGGSDDACPTDELGEGGARVFVLQPRVDPAHFESYDSYRAHLVGLVETHVSPCLAMDRPNVIVFPENTGLSAGFLGSRGETARVSNGALPAFLTLGGQYTKPIDFYKSKWPEAPLPTQILLGLTDTAWRAFHETNQAIVKETGAWLVSSTNVSGRVERSEDPAEIAALADPDLEDVPYVYVARDPAVYNAAFVYGPDGEIVTSRKKPYPILMEEVDLALTPGPLREAVPMDIGPLGVGIVTSKDAWMPDMVDRLAALGADVFVQPEAFSGWTLPESPDEPNAWAPDILSQSTMAAVQKHGAVRYGVVPHLTGNLFDLPFDGQSIVVGDVVPGEARRAYVGQNEMGGVIEVAPWVMADPGENDSAATLESRRATLRAVGEELLPAGVQKNQYVETVIAADLDPALPFPMEAAGAPGALGASQALQGTGDAEQSHPALAWGGGGPLVLAFQEGSRGATRVLVATSEDEGKTFGMPHPAASGGEAQITPAVLAAGDHVYVAYQERSAGGARVACVLSTDRGKTFGAPVFLPSEGMTPDAWLPALASAKGRVFLAYVDGSSGNERVVLARAPEGTLDFEVQPIEGTKMHPGPNIRNNQWAPAVAALGDEVAVSWVDFRSYNWDVFLARSVDGGMGFGAPVRVDDGTDTPERLHDDPSLLFVPGGGAVTVALGWSDMRKREPNATARVSLVSGNVIGQGRKLGEGPAEASAFRPRLVALGAGSLAAVWQDDRTGGKDVYLATSVDGGASFGAEKRLDDGGDGPSYQTGPAAAANGIGAMVVAWEDTRSGRRRIRWVAGKP</sequence>
<dbReference type="AlphaFoldDB" id="A0A9X3WY92"/>
<dbReference type="SUPFAM" id="SSF50939">
    <property type="entry name" value="Sialidases"/>
    <property type="match status" value="1"/>
</dbReference>
<dbReference type="Gene3D" id="3.60.110.10">
    <property type="entry name" value="Carbon-nitrogen hydrolase"/>
    <property type="match status" value="1"/>
</dbReference>
<dbReference type="CDD" id="cd15482">
    <property type="entry name" value="Sialidase_non-viral"/>
    <property type="match status" value="2"/>
</dbReference>
<dbReference type="SUPFAM" id="SSF56317">
    <property type="entry name" value="Carbon-nitrogen hydrolase"/>
    <property type="match status" value="1"/>
</dbReference>
<dbReference type="Gene3D" id="2.120.10.10">
    <property type="match status" value="1"/>
</dbReference>
<name>A0A9X3WY92_9BACT</name>
<keyword evidence="2" id="KW-1185">Reference proteome</keyword>
<organism evidence="1 2">
    <name type="scientific">Polyangium jinanense</name>
    <dbReference type="NCBI Taxonomy" id="2829994"/>
    <lineage>
        <taxon>Bacteria</taxon>
        <taxon>Pseudomonadati</taxon>
        <taxon>Myxococcota</taxon>
        <taxon>Polyangia</taxon>
        <taxon>Polyangiales</taxon>
        <taxon>Polyangiaceae</taxon>
        <taxon>Polyangium</taxon>
    </lineage>
</organism>
<dbReference type="EMBL" id="JAGTJJ010000001">
    <property type="protein sequence ID" value="MDC3979435.1"/>
    <property type="molecule type" value="Genomic_DNA"/>
</dbReference>
<accession>A0A9X3WY92</accession>
<evidence type="ECO:0000313" key="2">
    <source>
        <dbReference type="Proteomes" id="UP001151081"/>
    </source>
</evidence>
<gene>
    <name evidence="1" type="ORF">KEG57_02920</name>
</gene>
<protein>
    <recommendedName>
        <fullName evidence="3">CN hydrolase domain-containing protein</fullName>
    </recommendedName>
</protein>